<dbReference type="EMBL" id="JAGZAM010000014">
    <property type="protein sequence ID" value="MBS5688099.1"/>
    <property type="molecule type" value="Genomic_DNA"/>
</dbReference>
<accession>A0A943IUW7</accession>
<reference evidence="1" key="1">
    <citation type="submission" date="2021-02" db="EMBL/GenBank/DDBJ databases">
        <title>Infant gut strain persistence is associated with maternal origin, phylogeny, and functional potential including surface adhesion and iron acquisition.</title>
        <authorList>
            <person name="Lou Y.C."/>
        </authorList>
    </citation>
    <scope>NUCLEOTIDE SEQUENCE</scope>
    <source>
        <strain evidence="1">L3_101_367G1_dasL3_101_367G1_metabat.metabat.26</strain>
    </source>
</reference>
<dbReference type="Gene3D" id="2.40.128.20">
    <property type="match status" value="1"/>
</dbReference>
<evidence type="ECO:0000313" key="2">
    <source>
        <dbReference type="Proteomes" id="UP000733372"/>
    </source>
</evidence>
<dbReference type="AlphaFoldDB" id="A0A943IUW7"/>
<proteinExistence type="predicted"/>
<evidence type="ECO:0000313" key="1">
    <source>
        <dbReference type="EMBL" id="MBS5688099.1"/>
    </source>
</evidence>
<protein>
    <submittedName>
        <fullName evidence="1">Uncharacterized protein</fullName>
    </submittedName>
</protein>
<gene>
    <name evidence="1" type="ORF">KHW66_08840</name>
</gene>
<dbReference type="Proteomes" id="UP000733372">
    <property type="component" value="Unassembled WGS sequence"/>
</dbReference>
<organism evidence="1 2">
    <name type="scientific">Faecalibacterium prausnitzii</name>
    <dbReference type="NCBI Taxonomy" id="853"/>
    <lineage>
        <taxon>Bacteria</taxon>
        <taxon>Bacillati</taxon>
        <taxon>Bacillota</taxon>
        <taxon>Clostridia</taxon>
        <taxon>Eubacteriales</taxon>
        <taxon>Oscillospiraceae</taxon>
        <taxon>Faecalibacterium</taxon>
    </lineage>
</organism>
<sequence>MLNDLTGSYQELWPVILADEYKQTWLDDCTALVGEAVKAYANGGGAYFCGFTNDLATLTFDGETSTISGTDKDGNELFSHPYHYIGMEPVRGLYEFESDDADSGEFTYFFLAPDTSAETYHIEFRYGSDADALSQYDAGDYAYWLASGISTDCDQTMIDNCIELFCTENLAG</sequence>
<dbReference type="InterPro" id="IPR012674">
    <property type="entry name" value="Calycin"/>
</dbReference>
<name>A0A943IUW7_9FIRM</name>
<comment type="caution">
    <text evidence="1">The sequence shown here is derived from an EMBL/GenBank/DDBJ whole genome shotgun (WGS) entry which is preliminary data.</text>
</comment>